<dbReference type="SUPFAM" id="SSF55048">
    <property type="entry name" value="Probable ACP-binding domain of malonyl-CoA ACP transacylase"/>
    <property type="match status" value="1"/>
</dbReference>
<dbReference type="PANTHER" id="PTHR43775">
    <property type="entry name" value="FATTY ACID SYNTHASE"/>
    <property type="match status" value="1"/>
</dbReference>
<sequence>MTAPPVALLLPGQGSQHHGMAVPLYGYEPVFSEHMDAFFTDLGTVGSRLRSAWLSDDPATPIDDAALAQPLLFAIGHALGRTLLAHGVRLAALLGHSIGELAAAALAGVFDRHAAASIMRGRLAAMADAAPGEMYAAGASAEQVEPYLGETAGVVAIGAINAPTVTVLSGPRPQLAAVADRLASEGIRGLSVPADRPFHSPKMAAVVPRFEQAFDRVPLRAPAVTIYSTRTAAPIGPDEAKTPGFWAGQLATPVLYWPALCALLRSGDYTLVEAGPGGMLSVLARRHPAVRRGTSAVVPLLPPTADATRETWRAALARLTGG</sequence>
<protein>
    <submittedName>
        <fullName evidence="4">Acyltransferase domain-containing protein</fullName>
        <ecNumber evidence="4">2.3.1.-</ecNumber>
    </submittedName>
</protein>
<keyword evidence="2" id="KW-0597">Phosphoprotein</keyword>
<dbReference type="SMART" id="SM00827">
    <property type="entry name" value="PKS_AT"/>
    <property type="match status" value="1"/>
</dbReference>
<dbReference type="RefSeq" id="WP_378304806.1">
    <property type="nucleotide sequence ID" value="NZ_JBHUKS010000011.1"/>
</dbReference>
<dbReference type="EMBL" id="JBHUKS010000011">
    <property type="protein sequence ID" value="MFD2468873.1"/>
    <property type="molecule type" value="Genomic_DNA"/>
</dbReference>
<comment type="caution">
    <text evidence="4">The sequence shown here is derived from an EMBL/GenBank/DDBJ whole genome shotgun (WGS) entry which is preliminary data.</text>
</comment>
<reference evidence="5" key="1">
    <citation type="journal article" date="2019" name="Int. J. Syst. Evol. Microbiol.">
        <title>The Global Catalogue of Microorganisms (GCM) 10K type strain sequencing project: providing services to taxonomists for standard genome sequencing and annotation.</title>
        <authorList>
            <consortium name="The Broad Institute Genomics Platform"/>
            <consortium name="The Broad Institute Genome Sequencing Center for Infectious Disease"/>
            <person name="Wu L."/>
            <person name="Ma J."/>
        </authorList>
    </citation>
    <scope>NUCLEOTIDE SEQUENCE [LARGE SCALE GENOMIC DNA]</scope>
    <source>
        <strain evidence="5">CGMCC 4.7641</strain>
    </source>
</reference>
<dbReference type="Gene3D" id="3.30.70.3290">
    <property type="match status" value="1"/>
</dbReference>
<name>A0ABW5H6G1_9PSEU</name>
<keyword evidence="4" id="KW-0012">Acyltransferase</keyword>
<dbReference type="Proteomes" id="UP001597483">
    <property type="component" value="Unassembled WGS sequence"/>
</dbReference>
<dbReference type="InterPro" id="IPR014043">
    <property type="entry name" value="Acyl_transferase_dom"/>
</dbReference>
<dbReference type="InterPro" id="IPR016035">
    <property type="entry name" value="Acyl_Trfase/lysoPLipase"/>
</dbReference>
<dbReference type="InterPro" id="IPR001227">
    <property type="entry name" value="Ac_transferase_dom_sf"/>
</dbReference>
<dbReference type="PANTHER" id="PTHR43775:SF37">
    <property type="entry name" value="SI:DKEY-61P9.11"/>
    <property type="match status" value="1"/>
</dbReference>
<accession>A0ABW5H6G1</accession>
<keyword evidence="4" id="KW-0808">Transferase</keyword>
<dbReference type="Gene3D" id="3.30.70.250">
    <property type="entry name" value="Malonyl-CoA ACP transacylase, ACP-binding"/>
    <property type="match status" value="1"/>
</dbReference>
<dbReference type="EC" id="2.3.1.-" evidence="4"/>
<dbReference type="InterPro" id="IPR050091">
    <property type="entry name" value="PKS_NRPS_Biosynth_Enz"/>
</dbReference>
<keyword evidence="5" id="KW-1185">Reference proteome</keyword>
<keyword evidence="1" id="KW-0596">Phosphopantetheine</keyword>
<organism evidence="4 5">
    <name type="scientific">Amycolatopsis silviterrae</name>
    <dbReference type="NCBI Taxonomy" id="1656914"/>
    <lineage>
        <taxon>Bacteria</taxon>
        <taxon>Bacillati</taxon>
        <taxon>Actinomycetota</taxon>
        <taxon>Actinomycetes</taxon>
        <taxon>Pseudonocardiales</taxon>
        <taxon>Pseudonocardiaceae</taxon>
        <taxon>Amycolatopsis</taxon>
    </lineage>
</organism>
<gene>
    <name evidence="4" type="ORF">ACFSVL_15900</name>
</gene>
<dbReference type="Gene3D" id="3.40.366.10">
    <property type="entry name" value="Malonyl-Coenzyme A Acyl Carrier Protein, domain 2"/>
    <property type="match status" value="1"/>
</dbReference>
<evidence type="ECO:0000313" key="5">
    <source>
        <dbReference type="Proteomes" id="UP001597483"/>
    </source>
</evidence>
<feature type="domain" description="Malonyl-CoA:ACP transacylase (MAT)" evidence="3">
    <location>
        <begin position="9"/>
        <end position="305"/>
    </location>
</feature>
<evidence type="ECO:0000256" key="2">
    <source>
        <dbReference type="ARBA" id="ARBA00022553"/>
    </source>
</evidence>
<dbReference type="Pfam" id="PF00698">
    <property type="entry name" value="Acyl_transf_1"/>
    <property type="match status" value="1"/>
</dbReference>
<dbReference type="InterPro" id="IPR016036">
    <property type="entry name" value="Malonyl_transacylase_ACP-bd"/>
</dbReference>
<dbReference type="GO" id="GO:0016746">
    <property type="term" value="F:acyltransferase activity"/>
    <property type="evidence" value="ECO:0007669"/>
    <property type="project" value="UniProtKB-KW"/>
</dbReference>
<dbReference type="SUPFAM" id="SSF52151">
    <property type="entry name" value="FabD/lysophospholipase-like"/>
    <property type="match status" value="1"/>
</dbReference>
<evidence type="ECO:0000259" key="3">
    <source>
        <dbReference type="SMART" id="SM00827"/>
    </source>
</evidence>
<evidence type="ECO:0000256" key="1">
    <source>
        <dbReference type="ARBA" id="ARBA00022450"/>
    </source>
</evidence>
<evidence type="ECO:0000313" key="4">
    <source>
        <dbReference type="EMBL" id="MFD2468873.1"/>
    </source>
</evidence>
<proteinExistence type="predicted"/>